<comment type="caution">
    <text evidence="1">The sequence shown here is derived from an EMBL/GenBank/DDBJ whole genome shotgun (WGS) entry which is preliminary data.</text>
</comment>
<dbReference type="Pfam" id="PF06880">
    <property type="entry name" value="DUF1262"/>
    <property type="match status" value="2"/>
</dbReference>
<dbReference type="PANTHER" id="PTHR31050">
    <property type="entry name" value="OS08G0413200 PROTEIN"/>
    <property type="match status" value="1"/>
</dbReference>
<gene>
    <name evidence="1" type="ORF">GH714_041006</name>
</gene>
<sequence>MYVTRPLSLFKRDPSALSLPPPDGPNSGILVIQDEEAEPTCCFGLCRSYQVTDLPFPQNKNLTVEYSTDTSPNSVIFIPVLNQPLSSNQYYCIERHGKRKGEAYRNSKEEDMTTCCFCRCISDLKPQPFDHQAQDIYQQFEIQSWGGGFVAKSVPSDGFPPDFLRRKGWAVQTSTSTKFELNEAPGLDKILRSRLPDFNFPLSQKSSAPAVVGKWYCPFIFIKDGTLEDQVNRSRYYEMTLEQQWEQIFACENSYNSGNVATVDAVVETEVAAVAGGKAGSIVADGVMWFKGINNAGEEANLGLSLAVFERMKWEQERFGWIGVGERHVKVNKVEELQGMGLFFVQRYPSALSSPPPEGPNSGILVIQDEEAEPTCCFGLFKSHRVKNLPFPQNKNLKVLYDSGGEHNHVSINRVLFIPVLNLPLSSNRYYVIERKGSDKGYALDPRDIYQQFEVQKRDWGGYVAKSVAPDGYPPRFLRRKGWRVSASTPYDFTLNEATGLDRNLRARLPDFNFPLSEKTCAPVVVGKWYCPFMFIKEQGKLKDQISGSRYYTMTLEQRWERIFECDNIEGKNSVAVDVVVEKEVVAVAGREVCWMKRMWLMVG</sequence>
<dbReference type="InterPro" id="IPR010683">
    <property type="entry name" value="DUF1262"/>
</dbReference>
<dbReference type="PANTHER" id="PTHR31050:SF13">
    <property type="entry name" value="TRANSCRIPTION FACTOR"/>
    <property type="match status" value="1"/>
</dbReference>
<protein>
    <submittedName>
        <fullName evidence="1">Uncharacterized protein</fullName>
    </submittedName>
</protein>
<proteinExistence type="predicted"/>
<reference evidence="1 2" key="1">
    <citation type="journal article" date="2020" name="Mol. Plant">
        <title>The Chromosome-Based Rubber Tree Genome Provides New Insights into Spurge Genome Evolution and Rubber Biosynthesis.</title>
        <authorList>
            <person name="Liu J."/>
            <person name="Shi C."/>
            <person name="Shi C.C."/>
            <person name="Li W."/>
            <person name="Zhang Q.J."/>
            <person name="Zhang Y."/>
            <person name="Li K."/>
            <person name="Lu H.F."/>
            <person name="Shi C."/>
            <person name="Zhu S.T."/>
            <person name="Xiao Z.Y."/>
            <person name="Nan H."/>
            <person name="Yue Y."/>
            <person name="Zhu X.G."/>
            <person name="Wu Y."/>
            <person name="Hong X.N."/>
            <person name="Fan G.Y."/>
            <person name="Tong Y."/>
            <person name="Zhang D."/>
            <person name="Mao C.L."/>
            <person name="Liu Y.L."/>
            <person name="Hao S.J."/>
            <person name="Liu W.Q."/>
            <person name="Lv M.Q."/>
            <person name="Zhang H.B."/>
            <person name="Liu Y."/>
            <person name="Hu-Tang G.R."/>
            <person name="Wang J.P."/>
            <person name="Wang J.H."/>
            <person name="Sun Y.H."/>
            <person name="Ni S.B."/>
            <person name="Chen W.B."/>
            <person name="Zhang X.C."/>
            <person name="Jiao Y.N."/>
            <person name="Eichler E.E."/>
            <person name="Li G.H."/>
            <person name="Liu X."/>
            <person name="Gao L.Z."/>
        </authorList>
    </citation>
    <scope>NUCLEOTIDE SEQUENCE [LARGE SCALE GENOMIC DNA]</scope>
    <source>
        <strain evidence="2">cv. GT1</strain>
        <tissue evidence="1">Leaf</tissue>
    </source>
</reference>
<accession>A0A6A6NA93</accession>
<evidence type="ECO:0000313" key="1">
    <source>
        <dbReference type="EMBL" id="KAF2321413.1"/>
    </source>
</evidence>
<evidence type="ECO:0000313" key="2">
    <source>
        <dbReference type="Proteomes" id="UP000467840"/>
    </source>
</evidence>
<keyword evidence="2" id="KW-1185">Reference proteome</keyword>
<dbReference type="Proteomes" id="UP000467840">
    <property type="component" value="Chromosome 10"/>
</dbReference>
<dbReference type="AlphaFoldDB" id="A0A6A6NA93"/>
<organism evidence="1 2">
    <name type="scientific">Hevea brasiliensis</name>
    <name type="common">Para rubber tree</name>
    <name type="synonym">Siphonia brasiliensis</name>
    <dbReference type="NCBI Taxonomy" id="3981"/>
    <lineage>
        <taxon>Eukaryota</taxon>
        <taxon>Viridiplantae</taxon>
        <taxon>Streptophyta</taxon>
        <taxon>Embryophyta</taxon>
        <taxon>Tracheophyta</taxon>
        <taxon>Spermatophyta</taxon>
        <taxon>Magnoliopsida</taxon>
        <taxon>eudicotyledons</taxon>
        <taxon>Gunneridae</taxon>
        <taxon>Pentapetalae</taxon>
        <taxon>rosids</taxon>
        <taxon>fabids</taxon>
        <taxon>Malpighiales</taxon>
        <taxon>Euphorbiaceae</taxon>
        <taxon>Crotonoideae</taxon>
        <taxon>Micrandreae</taxon>
        <taxon>Hevea</taxon>
    </lineage>
</organism>
<dbReference type="EMBL" id="JAAGAX010000003">
    <property type="protein sequence ID" value="KAF2321413.1"/>
    <property type="molecule type" value="Genomic_DNA"/>
</dbReference>
<name>A0A6A6NA93_HEVBR</name>